<name>A0AA36BTZ5_OCTVU</name>
<dbReference type="InterPro" id="IPR008983">
    <property type="entry name" value="Tumour_necrosis_fac-like_dom"/>
</dbReference>
<feature type="compositionally biased region" description="Polar residues" evidence="2">
    <location>
        <begin position="57"/>
        <end position="66"/>
    </location>
</feature>
<dbReference type="AlphaFoldDB" id="A0AA36BTZ5"/>
<organism evidence="5 6">
    <name type="scientific">Octopus vulgaris</name>
    <name type="common">Common octopus</name>
    <dbReference type="NCBI Taxonomy" id="6645"/>
    <lineage>
        <taxon>Eukaryota</taxon>
        <taxon>Metazoa</taxon>
        <taxon>Spiralia</taxon>
        <taxon>Lophotrochozoa</taxon>
        <taxon>Mollusca</taxon>
        <taxon>Cephalopoda</taxon>
        <taxon>Coleoidea</taxon>
        <taxon>Octopodiformes</taxon>
        <taxon>Octopoda</taxon>
        <taxon>Incirrata</taxon>
        <taxon>Octopodidae</taxon>
        <taxon>Octopus</taxon>
    </lineage>
</organism>
<feature type="compositionally biased region" description="Polar residues" evidence="2">
    <location>
        <begin position="82"/>
        <end position="92"/>
    </location>
</feature>
<evidence type="ECO:0000256" key="2">
    <source>
        <dbReference type="SAM" id="MobiDB-lite"/>
    </source>
</evidence>
<feature type="domain" description="THD" evidence="4">
    <location>
        <begin position="236"/>
        <end position="350"/>
    </location>
</feature>
<evidence type="ECO:0000313" key="5">
    <source>
        <dbReference type="EMBL" id="CAI9740218.1"/>
    </source>
</evidence>
<keyword evidence="3" id="KW-1133">Transmembrane helix</keyword>
<protein>
    <submittedName>
        <fullName evidence="5">XP_029650509.1uncharacterized protein LOC115223917</fullName>
    </submittedName>
</protein>
<keyword evidence="3" id="KW-0472">Membrane</keyword>
<feature type="compositionally biased region" description="Polar residues" evidence="2">
    <location>
        <begin position="1"/>
        <end position="32"/>
    </location>
</feature>
<feature type="transmembrane region" description="Helical" evidence="3">
    <location>
        <begin position="175"/>
        <end position="193"/>
    </location>
</feature>
<keyword evidence="3" id="KW-0812">Transmembrane</keyword>
<dbReference type="GO" id="GO:0005164">
    <property type="term" value="F:tumor necrosis factor receptor binding"/>
    <property type="evidence" value="ECO:0007669"/>
    <property type="project" value="InterPro"/>
</dbReference>
<dbReference type="EMBL" id="OX597837">
    <property type="protein sequence ID" value="CAI9740218.1"/>
    <property type="molecule type" value="Genomic_DNA"/>
</dbReference>
<reference evidence="5" key="1">
    <citation type="submission" date="2023-08" db="EMBL/GenBank/DDBJ databases">
        <authorList>
            <person name="Alioto T."/>
            <person name="Alioto T."/>
            <person name="Gomez Garrido J."/>
        </authorList>
    </citation>
    <scope>NUCLEOTIDE SEQUENCE</scope>
</reference>
<dbReference type="SUPFAM" id="SSF49842">
    <property type="entry name" value="TNF-like"/>
    <property type="match status" value="1"/>
</dbReference>
<feature type="region of interest" description="Disordered" evidence="2">
    <location>
        <begin position="1"/>
        <end position="136"/>
    </location>
</feature>
<feature type="compositionally biased region" description="Basic and acidic residues" evidence="2">
    <location>
        <begin position="67"/>
        <end position="77"/>
    </location>
</feature>
<proteinExistence type="inferred from homology"/>
<dbReference type="GO" id="GO:0016020">
    <property type="term" value="C:membrane"/>
    <property type="evidence" value="ECO:0007669"/>
    <property type="project" value="InterPro"/>
</dbReference>
<evidence type="ECO:0000313" key="6">
    <source>
        <dbReference type="Proteomes" id="UP001162480"/>
    </source>
</evidence>
<keyword evidence="6" id="KW-1185">Reference proteome</keyword>
<evidence type="ECO:0000256" key="3">
    <source>
        <dbReference type="SAM" id="Phobius"/>
    </source>
</evidence>
<comment type="similarity">
    <text evidence="1">Belongs to the tumor necrosis factor family.</text>
</comment>
<accession>A0AA36BTZ5</accession>
<dbReference type="Pfam" id="PF00229">
    <property type="entry name" value="TNF"/>
    <property type="match status" value="1"/>
</dbReference>
<dbReference type="Gene3D" id="2.60.120.40">
    <property type="match status" value="1"/>
</dbReference>
<dbReference type="Proteomes" id="UP001162480">
    <property type="component" value="Chromosome 24"/>
</dbReference>
<gene>
    <name evidence="5" type="ORF">OCTVUL_1B000008</name>
</gene>
<evidence type="ECO:0000259" key="4">
    <source>
        <dbReference type="Pfam" id="PF00229"/>
    </source>
</evidence>
<sequence>MSGGQNDNLEMGERNSSSSVAQPSDMNEIMNSSEEKEDSPRMCTEDTDENVPEKTRPNNGSESAPNSKEDVNMEERAPLIPSQATDQNATPKSSRRTSDADEIAGESSGRYPKQEENTVRNGGTRPIISDENSPSAVLEITDRDGIPEHNEADDNRSNKSVKKGWCKAWCKDHPYILASVIVISVILALANFVQIQVYHHLQSETLLQIPPHPQFQHAVLYLKTEGYTHPDKEIRLQWKKDEKQSVGNIQLVNETLIYIPQDGVYQINSAVQLHFKKNDSAAIVTMLYRKKNGAPDEYFIKRKKSLHNVSEHAVIQTSFTHQFKANDSMYLMMNKARFISSDKYSSYFTITSSNTNDPQ</sequence>
<dbReference type="InterPro" id="IPR006052">
    <property type="entry name" value="TNF_dom"/>
</dbReference>
<dbReference type="GO" id="GO:0006955">
    <property type="term" value="P:immune response"/>
    <property type="evidence" value="ECO:0007669"/>
    <property type="project" value="InterPro"/>
</dbReference>
<evidence type="ECO:0000256" key="1">
    <source>
        <dbReference type="ARBA" id="ARBA00008670"/>
    </source>
</evidence>